<dbReference type="AlphaFoldDB" id="A0A6G9GVU3"/>
<gene>
    <name evidence="2" type="ORF">HA039_07690</name>
</gene>
<evidence type="ECO:0000313" key="3">
    <source>
        <dbReference type="Proteomes" id="UP000501179"/>
    </source>
</evidence>
<sequence length="178" mass="18910">MRTEAVDRVRTVFALFDADGNGVIEADDFELMADRVLGVTPEAPDARRSAALSGFRAFWAALAGELDAHGDGRIDFEEFKAVVLAPERFDAAVTEFAEALTEVADPDGDGLIGRADFVAVLTAIGFAAPNVESLFEGLEPTASDQVTTSAWAEAIKDYYRPDLAGIVGDRLVPALTTG</sequence>
<proteinExistence type="predicted"/>
<name>A0A6G9GVU3_9ACTN</name>
<dbReference type="InterPro" id="IPR018247">
    <property type="entry name" value="EF_Hand_1_Ca_BS"/>
</dbReference>
<dbReference type="EMBL" id="CP050177">
    <property type="protein sequence ID" value="QIQ02196.1"/>
    <property type="molecule type" value="Genomic_DNA"/>
</dbReference>
<dbReference type="InterPro" id="IPR011992">
    <property type="entry name" value="EF-hand-dom_pair"/>
</dbReference>
<dbReference type="SMART" id="SM00054">
    <property type="entry name" value="EFh"/>
    <property type="match status" value="3"/>
</dbReference>
<keyword evidence="3" id="KW-1185">Reference proteome</keyword>
<organism evidence="2 3">
    <name type="scientific">Streptomyces liangshanensis</name>
    <dbReference type="NCBI Taxonomy" id="2717324"/>
    <lineage>
        <taxon>Bacteria</taxon>
        <taxon>Bacillati</taxon>
        <taxon>Actinomycetota</taxon>
        <taxon>Actinomycetes</taxon>
        <taxon>Kitasatosporales</taxon>
        <taxon>Streptomycetaceae</taxon>
        <taxon>Streptomyces</taxon>
    </lineage>
</organism>
<dbReference type="PROSITE" id="PS50222">
    <property type="entry name" value="EF_HAND_2"/>
    <property type="match status" value="2"/>
</dbReference>
<dbReference type="Pfam" id="PF13499">
    <property type="entry name" value="EF-hand_7"/>
    <property type="match status" value="1"/>
</dbReference>
<feature type="domain" description="EF-hand" evidence="1">
    <location>
        <begin position="92"/>
        <end position="127"/>
    </location>
</feature>
<dbReference type="PROSITE" id="PS00018">
    <property type="entry name" value="EF_HAND_1"/>
    <property type="match status" value="2"/>
</dbReference>
<evidence type="ECO:0000313" key="2">
    <source>
        <dbReference type="EMBL" id="QIQ02196.1"/>
    </source>
</evidence>
<dbReference type="Gene3D" id="1.10.238.10">
    <property type="entry name" value="EF-hand"/>
    <property type="match status" value="1"/>
</dbReference>
<dbReference type="RefSeq" id="WP_167025735.1">
    <property type="nucleotide sequence ID" value="NZ_CP050177.1"/>
</dbReference>
<dbReference type="SUPFAM" id="SSF47473">
    <property type="entry name" value="EF-hand"/>
    <property type="match status" value="1"/>
</dbReference>
<dbReference type="Proteomes" id="UP000501179">
    <property type="component" value="Chromosome"/>
</dbReference>
<accession>A0A6G9GVU3</accession>
<dbReference type="CDD" id="cd00051">
    <property type="entry name" value="EFh"/>
    <property type="match status" value="1"/>
</dbReference>
<dbReference type="InterPro" id="IPR002048">
    <property type="entry name" value="EF_hand_dom"/>
</dbReference>
<reference evidence="2 3" key="1">
    <citation type="submission" date="2020-03" db="EMBL/GenBank/DDBJ databases">
        <title>A novel species.</title>
        <authorList>
            <person name="Gao J."/>
        </authorList>
    </citation>
    <scope>NUCLEOTIDE SEQUENCE [LARGE SCALE GENOMIC DNA]</scope>
    <source>
        <strain evidence="2 3">QMT-12</strain>
    </source>
</reference>
<evidence type="ECO:0000259" key="1">
    <source>
        <dbReference type="PROSITE" id="PS50222"/>
    </source>
</evidence>
<protein>
    <submittedName>
        <fullName evidence="2">Calcium-binding protein</fullName>
    </submittedName>
</protein>
<dbReference type="KEGG" id="slia:HA039_07690"/>
<dbReference type="GO" id="GO:0005509">
    <property type="term" value="F:calcium ion binding"/>
    <property type="evidence" value="ECO:0007669"/>
    <property type="project" value="InterPro"/>
</dbReference>
<feature type="domain" description="EF-hand" evidence="1">
    <location>
        <begin position="4"/>
        <end position="39"/>
    </location>
</feature>